<feature type="transmembrane region" description="Helical" evidence="5">
    <location>
        <begin position="260"/>
        <end position="278"/>
    </location>
</feature>
<proteinExistence type="predicted"/>
<dbReference type="PANTHER" id="PTHR37422:SF13">
    <property type="entry name" value="LIPOPOLYSACCHARIDE BIOSYNTHESIS PROTEIN PA4999-RELATED"/>
    <property type="match status" value="1"/>
</dbReference>
<feature type="transmembrane region" description="Helical" evidence="5">
    <location>
        <begin position="134"/>
        <end position="151"/>
    </location>
</feature>
<feature type="domain" description="O-antigen ligase-related" evidence="6">
    <location>
        <begin position="218"/>
        <end position="360"/>
    </location>
</feature>
<sequence>MKQWIIARRELVTWLLFTLFGIVAGLFTFIHAAGILIPFFLAVGYVMFRNYPEMLLPLYVFSGFYKSVIPGPDLTVVLFGLALLAAFFKMYREREDVLPRFRSVSIFTMLLFLFWMMLSLIYTDSNGPAIEKAVKVLLLTGGAFFLPLILVDSQKKYANVLLAIVSLGTIMSVVSVVTGARTVFGSNYLSLGFISSLSVLIFLFYFYPKTKHWLVWIAIVINVVGMVHSAARAPIFFLPLTVIVVVAVSKLKLQKKMKLYVGFVLLFFVLLTALYVAIPSSFELLITRLSAIEDAQGDDNARYRTYHVEQAMNLIRTHPLTGVGIGAYGIEVEGIDERLYPHNIFLEIGAELGIPGVILFTLLLIQVMSYYFFHRGNVAYVDHTLLACVLYSFINTLKAGNLVDNRIFFLFLGIVLITGNIFTERRGEE</sequence>
<evidence type="ECO:0000313" key="7">
    <source>
        <dbReference type="EMBL" id="MBB4073802.1"/>
    </source>
</evidence>
<dbReference type="Pfam" id="PF04932">
    <property type="entry name" value="Wzy_C"/>
    <property type="match status" value="1"/>
</dbReference>
<dbReference type="PANTHER" id="PTHR37422">
    <property type="entry name" value="TEICHURONIC ACID BIOSYNTHESIS PROTEIN TUAE"/>
    <property type="match status" value="1"/>
</dbReference>
<evidence type="ECO:0000256" key="1">
    <source>
        <dbReference type="ARBA" id="ARBA00004141"/>
    </source>
</evidence>
<dbReference type="AlphaFoldDB" id="A0A840DQK3"/>
<feature type="transmembrane region" description="Helical" evidence="5">
    <location>
        <begin position="236"/>
        <end position="253"/>
    </location>
</feature>
<keyword evidence="7" id="KW-0436">Ligase</keyword>
<comment type="caution">
    <text evidence="7">The sequence shown here is derived from an EMBL/GenBank/DDBJ whole genome shotgun (WGS) entry which is preliminary data.</text>
</comment>
<dbReference type="GO" id="GO:0016874">
    <property type="term" value="F:ligase activity"/>
    <property type="evidence" value="ECO:0007669"/>
    <property type="project" value="UniProtKB-KW"/>
</dbReference>
<feature type="transmembrane region" description="Helical" evidence="5">
    <location>
        <begin position="377"/>
        <end position="394"/>
    </location>
</feature>
<keyword evidence="8" id="KW-1185">Reference proteome</keyword>
<dbReference type="EMBL" id="JACIDE010000008">
    <property type="protein sequence ID" value="MBB4073802.1"/>
    <property type="molecule type" value="Genomic_DNA"/>
</dbReference>
<dbReference type="InterPro" id="IPR051533">
    <property type="entry name" value="WaaL-like"/>
</dbReference>
<feature type="transmembrane region" description="Helical" evidence="5">
    <location>
        <begin position="344"/>
        <end position="365"/>
    </location>
</feature>
<feature type="transmembrane region" description="Helical" evidence="5">
    <location>
        <begin position="186"/>
        <end position="206"/>
    </location>
</feature>
<feature type="transmembrane region" description="Helical" evidence="5">
    <location>
        <begin position="12"/>
        <end position="45"/>
    </location>
</feature>
<evidence type="ECO:0000256" key="3">
    <source>
        <dbReference type="ARBA" id="ARBA00022989"/>
    </source>
</evidence>
<dbReference type="InterPro" id="IPR007016">
    <property type="entry name" value="O-antigen_ligase-rel_domated"/>
</dbReference>
<evidence type="ECO:0000256" key="2">
    <source>
        <dbReference type="ARBA" id="ARBA00022692"/>
    </source>
</evidence>
<feature type="transmembrane region" description="Helical" evidence="5">
    <location>
        <begin position="103"/>
        <end position="122"/>
    </location>
</feature>
<keyword evidence="2 5" id="KW-0812">Transmembrane</keyword>
<feature type="transmembrane region" description="Helical" evidence="5">
    <location>
        <begin position="158"/>
        <end position="180"/>
    </location>
</feature>
<protein>
    <submittedName>
        <fullName evidence="7">O-antigen ligase</fullName>
    </submittedName>
</protein>
<dbReference type="Proteomes" id="UP000559598">
    <property type="component" value="Unassembled WGS sequence"/>
</dbReference>
<evidence type="ECO:0000256" key="5">
    <source>
        <dbReference type="SAM" id="Phobius"/>
    </source>
</evidence>
<evidence type="ECO:0000259" key="6">
    <source>
        <dbReference type="Pfam" id="PF04932"/>
    </source>
</evidence>
<feature type="transmembrane region" description="Helical" evidence="5">
    <location>
        <begin position="406"/>
        <end position="423"/>
    </location>
</feature>
<comment type="subcellular location">
    <subcellularLocation>
        <location evidence="1">Membrane</location>
        <topology evidence="1">Multi-pass membrane protein</topology>
    </subcellularLocation>
</comment>
<accession>A0A840DQK3</accession>
<keyword evidence="4 5" id="KW-0472">Membrane</keyword>
<name>A0A840DQK3_9BACL</name>
<evidence type="ECO:0000256" key="4">
    <source>
        <dbReference type="ARBA" id="ARBA00023136"/>
    </source>
</evidence>
<feature type="transmembrane region" description="Helical" evidence="5">
    <location>
        <begin position="213"/>
        <end position="230"/>
    </location>
</feature>
<dbReference type="GO" id="GO:0016020">
    <property type="term" value="C:membrane"/>
    <property type="evidence" value="ECO:0007669"/>
    <property type="project" value="UniProtKB-SubCell"/>
</dbReference>
<dbReference type="RefSeq" id="WP_183184127.1">
    <property type="nucleotide sequence ID" value="NZ_BMNP01000006.1"/>
</dbReference>
<feature type="transmembrane region" description="Helical" evidence="5">
    <location>
        <begin position="74"/>
        <end position="91"/>
    </location>
</feature>
<gene>
    <name evidence="7" type="ORF">GGR02_001564</name>
</gene>
<reference evidence="7 8" key="1">
    <citation type="submission" date="2020-08" db="EMBL/GenBank/DDBJ databases">
        <title>Genomic Encyclopedia of Type Strains, Phase IV (KMG-IV): sequencing the most valuable type-strain genomes for metagenomic binning, comparative biology and taxonomic classification.</title>
        <authorList>
            <person name="Goeker M."/>
        </authorList>
    </citation>
    <scope>NUCLEOTIDE SEQUENCE [LARGE SCALE GENOMIC DNA]</scope>
    <source>
        <strain evidence="7 8">DSM 17075</strain>
    </source>
</reference>
<organism evidence="7 8">
    <name type="scientific">Anoxybacteroides voinovskiense</name>
    <dbReference type="NCBI Taxonomy" id="230470"/>
    <lineage>
        <taxon>Bacteria</taxon>
        <taxon>Bacillati</taxon>
        <taxon>Bacillota</taxon>
        <taxon>Bacilli</taxon>
        <taxon>Bacillales</taxon>
        <taxon>Anoxybacillaceae</taxon>
        <taxon>Anoxybacteroides</taxon>
    </lineage>
</organism>
<keyword evidence="3 5" id="KW-1133">Transmembrane helix</keyword>
<evidence type="ECO:0000313" key="8">
    <source>
        <dbReference type="Proteomes" id="UP000559598"/>
    </source>
</evidence>